<evidence type="ECO:0000256" key="1">
    <source>
        <dbReference type="ARBA" id="ARBA00007705"/>
    </source>
</evidence>
<dbReference type="Gene3D" id="3.30.70.370">
    <property type="match status" value="2"/>
</dbReference>
<feature type="compositionally biased region" description="Polar residues" evidence="3">
    <location>
        <begin position="456"/>
        <end position="465"/>
    </location>
</feature>
<dbReference type="InterPro" id="IPR036397">
    <property type="entry name" value="RNaseH_sf"/>
</dbReference>
<organism evidence="5 6">
    <name type="scientific">Methylobacterium marchantiae</name>
    <dbReference type="NCBI Taxonomy" id="600331"/>
    <lineage>
        <taxon>Bacteria</taxon>
        <taxon>Pseudomonadati</taxon>
        <taxon>Pseudomonadota</taxon>
        <taxon>Alphaproteobacteria</taxon>
        <taxon>Hyphomicrobiales</taxon>
        <taxon>Methylobacteriaceae</taxon>
        <taxon>Methylobacterium</taxon>
    </lineage>
</organism>
<dbReference type="PRINTS" id="PR00868">
    <property type="entry name" value="DNAPOLI"/>
</dbReference>
<dbReference type="SUPFAM" id="SSF56672">
    <property type="entry name" value="DNA/RNA polymerases"/>
    <property type="match status" value="1"/>
</dbReference>
<dbReference type="Gene3D" id="3.30.420.10">
    <property type="entry name" value="Ribonuclease H-like superfamily/Ribonuclease H"/>
    <property type="match status" value="1"/>
</dbReference>
<dbReference type="Gene3D" id="1.20.1060.10">
    <property type="entry name" value="Taq DNA Polymerase, Chain T, domain 4"/>
    <property type="match status" value="1"/>
</dbReference>
<dbReference type="Proteomes" id="UP001597176">
    <property type="component" value="Unassembled WGS sequence"/>
</dbReference>
<feature type="domain" description="DNA-directed DNA polymerase family A palm" evidence="4">
    <location>
        <begin position="492"/>
        <end position="725"/>
    </location>
</feature>
<dbReference type="InterPro" id="IPR002298">
    <property type="entry name" value="DNA_polymerase_A"/>
</dbReference>
<feature type="region of interest" description="Disordered" evidence="3">
    <location>
        <begin position="450"/>
        <end position="474"/>
    </location>
</feature>
<feature type="region of interest" description="Disordered" evidence="3">
    <location>
        <begin position="1"/>
        <end position="23"/>
    </location>
</feature>
<comment type="caution">
    <text evidence="5">The sequence shown here is derived from an EMBL/GenBank/DDBJ whole genome shotgun (WGS) entry which is preliminary data.</text>
</comment>
<evidence type="ECO:0000313" key="5">
    <source>
        <dbReference type="EMBL" id="MFD1303464.1"/>
    </source>
</evidence>
<dbReference type="SMART" id="SM00482">
    <property type="entry name" value="POLAc"/>
    <property type="match status" value="1"/>
</dbReference>
<dbReference type="InterPro" id="IPR001098">
    <property type="entry name" value="DNA-dir_DNA_pol_A_palm_dom"/>
</dbReference>
<protein>
    <submittedName>
        <fullName evidence="5">DNA polymerase</fullName>
    </submittedName>
</protein>
<dbReference type="SUPFAM" id="SSF53098">
    <property type="entry name" value="Ribonuclease H-like"/>
    <property type="match status" value="1"/>
</dbReference>
<comment type="subunit">
    <text evidence="2">Single-chain monomer with multiple functions.</text>
</comment>
<proteinExistence type="inferred from homology"/>
<evidence type="ECO:0000259" key="4">
    <source>
        <dbReference type="SMART" id="SM00482"/>
    </source>
</evidence>
<comment type="similarity">
    <text evidence="1">Belongs to the DNA polymerase type-A family.</text>
</comment>
<keyword evidence="6" id="KW-1185">Reference proteome</keyword>
<name>A0ABW3X1F9_9HYPH</name>
<dbReference type="InterPro" id="IPR043502">
    <property type="entry name" value="DNA/RNA_pol_sf"/>
</dbReference>
<dbReference type="Pfam" id="PF00476">
    <property type="entry name" value="DNA_pol_A"/>
    <property type="match status" value="1"/>
</dbReference>
<dbReference type="InterPro" id="IPR012337">
    <property type="entry name" value="RNaseH-like_sf"/>
</dbReference>
<gene>
    <name evidence="5" type="ORF">ACFQ4G_17980</name>
</gene>
<evidence type="ECO:0000256" key="2">
    <source>
        <dbReference type="ARBA" id="ARBA00011541"/>
    </source>
</evidence>
<accession>A0ABW3X1F9</accession>
<evidence type="ECO:0000256" key="3">
    <source>
        <dbReference type="SAM" id="MobiDB-lite"/>
    </source>
</evidence>
<dbReference type="RefSeq" id="WP_238208569.1">
    <property type="nucleotide sequence ID" value="NZ_JBHTND010000030.1"/>
</dbReference>
<evidence type="ECO:0000313" key="6">
    <source>
        <dbReference type="Proteomes" id="UP001597176"/>
    </source>
</evidence>
<sequence length="764" mass="85616">MATAALATRWNPEEEEWDPTPYLQAGRSGKGRRLIWDTEGNGLLKEQGTPGTPAYKREGDTVWCHAAVDIDTEEEFYFGCDLGPDSIKEGLAFIAEADLVLAHYGIGYDYPYIEKVYPGWVRPKKAWDTQVIAKVIWPYDTLIGPDLSRIKAGTMPGKYLKSQSLAAWGYRTGTHKGDYTGGFDAWLPSMSVYLMGDIRGTLALWRLMEKRLGWTAENRALAIKEAALDLPKTHDLIWPELTLEVENEVQRIIFEQEQDGVRFDRDKAMLLVAELKNQKVRIERELVKAFGSWWQPLCDPEEGEEIGATMNRALPQYPDVTIPRVSEKTGKALKPYVGPPMEERVKGDRHVPVEWTTFNPGSRDHLGMRLQDVYGWKPKKFGKDGKPSVDEGTLEEIPNAVLPDEMRRLILDYFVVSKTLGTLDKGQKSWLNMCSKDGRIHGRMDTCGAVTRRGTHSSPNLSGTPSVRKAKVKQADGTVREEVVRGLPGRYGWECRELYVADVGWEQTGVDASALELIDLGHYLVPLDDGAFRDRVCDPSRDPHTEHAELTGMSRANTKTATYLYVYGGSAFKLSLDPNMIVLPSEVPELLSYKGLSFLLKNLEKRFDAEFVAKLDDMQKARISKARQIIVAFEAGITGIAKLKKDVEGAGARGWLKAMDGSKVHVRKAYASLNSLLQSAGAISCKLWMMLLHRKLAQHGLRKGVDFKQVLWVHDELQFTHRPGLGPLIRQLADEALKEAGVMLGLRGEYRSDGKTGANWAQCH</sequence>
<reference evidence="6" key="1">
    <citation type="journal article" date="2019" name="Int. J. Syst. Evol. Microbiol.">
        <title>The Global Catalogue of Microorganisms (GCM) 10K type strain sequencing project: providing services to taxonomists for standard genome sequencing and annotation.</title>
        <authorList>
            <consortium name="The Broad Institute Genomics Platform"/>
            <consortium name="The Broad Institute Genome Sequencing Center for Infectious Disease"/>
            <person name="Wu L."/>
            <person name="Ma J."/>
        </authorList>
    </citation>
    <scope>NUCLEOTIDE SEQUENCE [LARGE SCALE GENOMIC DNA]</scope>
    <source>
        <strain evidence="6">CCUG 56108</strain>
    </source>
</reference>
<dbReference type="EMBL" id="JBHTND010000030">
    <property type="protein sequence ID" value="MFD1303464.1"/>
    <property type="molecule type" value="Genomic_DNA"/>
</dbReference>